<dbReference type="PANTHER" id="PTHR12243">
    <property type="entry name" value="MADF DOMAIN TRANSCRIPTION FACTOR"/>
    <property type="match status" value="1"/>
</dbReference>
<dbReference type="OMA" id="LECMMEL"/>
<evidence type="ECO:0000313" key="4">
    <source>
        <dbReference type="Proteomes" id="UP000000311"/>
    </source>
</evidence>
<reference evidence="3 4" key="1">
    <citation type="journal article" date="2010" name="Science">
        <title>Genomic comparison of the ants Camponotus floridanus and Harpegnathos saltator.</title>
        <authorList>
            <person name="Bonasio R."/>
            <person name="Zhang G."/>
            <person name="Ye C."/>
            <person name="Mutti N.S."/>
            <person name="Fang X."/>
            <person name="Qin N."/>
            <person name="Donahue G."/>
            <person name="Yang P."/>
            <person name="Li Q."/>
            <person name="Li C."/>
            <person name="Zhang P."/>
            <person name="Huang Z."/>
            <person name="Berger S.L."/>
            <person name="Reinberg D."/>
            <person name="Wang J."/>
            <person name="Liebig J."/>
        </authorList>
    </citation>
    <scope>NUCLEOTIDE SEQUENCE [LARGE SCALE GENOMIC DNA]</scope>
    <source>
        <strain evidence="4">C129</strain>
    </source>
</reference>
<dbReference type="EMBL" id="GL443040">
    <property type="protein sequence ID" value="EFN62672.1"/>
    <property type="molecule type" value="Genomic_DNA"/>
</dbReference>
<feature type="compositionally biased region" description="Polar residues" evidence="1">
    <location>
        <begin position="186"/>
        <end position="205"/>
    </location>
</feature>
<dbReference type="Proteomes" id="UP000000311">
    <property type="component" value="Unassembled WGS sequence"/>
</dbReference>
<evidence type="ECO:0000259" key="2">
    <source>
        <dbReference type="PROSITE" id="PS51029"/>
    </source>
</evidence>
<dbReference type="STRING" id="104421.E2AV72"/>
<dbReference type="SMART" id="SM00595">
    <property type="entry name" value="MADF"/>
    <property type="match status" value="1"/>
</dbReference>
<feature type="domain" description="MADF" evidence="2">
    <location>
        <begin position="30"/>
        <end position="128"/>
    </location>
</feature>
<dbReference type="PANTHER" id="PTHR12243:SF67">
    <property type="entry name" value="COREPRESSOR OF PANGOLIN, ISOFORM A-RELATED"/>
    <property type="match status" value="1"/>
</dbReference>
<accession>E2AV72</accession>
<dbReference type="OrthoDB" id="7553167at2759"/>
<evidence type="ECO:0000256" key="1">
    <source>
        <dbReference type="SAM" id="MobiDB-lite"/>
    </source>
</evidence>
<dbReference type="InterPro" id="IPR006578">
    <property type="entry name" value="MADF-dom"/>
</dbReference>
<evidence type="ECO:0000313" key="3">
    <source>
        <dbReference type="EMBL" id="EFN62672.1"/>
    </source>
</evidence>
<dbReference type="PROSITE" id="PS51029">
    <property type="entry name" value="MADF"/>
    <property type="match status" value="1"/>
</dbReference>
<feature type="region of interest" description="Disordered" evidence="1">
    <location>
        <begin position="169"/>
        <end position="244"/>
    </location>
</feature>
<proteinExistence type="predicted"/>
<dbReference type="InParanoid" id="E2AV72"/>
<sequence length="358" mass="39103">MSNEEGEATCVEYYFVDENPSDVELLDQRELIQLVKNNPPLFAKTVKEYCGKGYNKDLAWQRVGSSLSKPLSGPDASKLFYNIRQRFGRERRKVLSSLKGKSGQGAVAPYVPSWPLYEDCMFLADHIVGRKTSSSYSSALPNTKQATAIKPASLNFETRPLTFHQLSSMFARPSPSPSPPVFRATPSPQKTSEVPSPNSVWSSDNELFLGDADTDSQSSAGQLSAAMADTAEVQQTSSSSGVSSASIRKIIKETGSKRKRIVPLPDNFAIKKKKDEDVLAQAILSQTTALSSMAAKLGDSFSNSNNPSNSNVATSNNFINSNPMMGAISFALQSVPLDRHLECMMELLRIITEKLTLQ</sequence>
<protein>
    <recommendedName>
        <fullName evidence="2">MADF domain-containing protein</fullName>
    </recommendedName>
</protein>
<name>E2AV72_CAMFO</name>
<dbReference type="InterPro" id="IPR039353">
    <property type="entry name" value="TF_Adf1"/>
</dbReference>
<keyword evidence="4" id="KW-1185">Reference proteome</keyword>
<organism evidence="4">
    <name type="scientific">Camponotus floridanus</name>
    <name type="common">Florida carpenter ant</name>
    <dbReference type="NCBI Taxonomy" id="104421"/>
    <lineage>
        <taxon>Eukaryota</taxon>
        <taxon>Metazoa</taxon>
        <taxon>Ecdysozoa</taxon>
        <taxon>Arthropoda</taxon>
        <taxon>Hexapoda</taxon>
        <taxon>Insecta</taxon>
        <taxon>Pterygota</taxon>
        <taxon>Neoptera</taxon>
        <taxon>Endopterygota</taxon>
        <taxon>Hymenoptera</taxon>
        <taxon>Apocrita</taxon>
        <taxon>Aculeata</taxon>
        <taxon>Formicoidea</taxon>
        <taxon>Formicidae</taxon>
        <taxon>Formicinae</taxon>
        <taxon>Camponotus</taxon>
    </lineage>
</organism>
<gene>
    <name evidence="3" type="ORF">EAG_05284</name>
</gene>
<dbReference type="AlphaFoldDB" id="E2AV72"/>
<dbReference type="Pfam" id="PF10545">
    <property type="entry name" value="MADF_DNA_bdg"/>
    <property type="match status" value="1"/>
</dbReference>